<organism evidence="1 2">
    <name type="scientific">Prunus armeniaca</name>
    <name type="common">Apricot</name>
    <name type="synonym">Armeniaca vulgaris</name>
    <dbReference type="NCBI Taxonomy" id="36596"/>
    <lineage>
        <taxon>Eukaryota</taxon>
        <taxon>Viridiplantae</taxon>
        <taxon>Streptophyta</taxon>
        <taxon>Embryophyta</taxon>
        <taxon>Tracheophyta</taxon>
        <taxon>Spermatophyta</taxon>
        <taxon>Magnoliopsida</taxon>
        <taxon>eudicotyledons</taxon>
        <taxon>Gunneridae</taxon>
        <taxon>Pentapetalae</taxon>
        <taxon>rosids</taxon>
        <taxon>fabids</taxon>
        <taxon>Rosales</taxon>
        <taxon>Rosaceae</taxon>
        <taxon>Amygdaloideae</taxon>
        <taxon>Amygdaleae</taxon>
        <taxon>Prunus</taxon>
    </lineage>
</organism>
<protein>
    <submittedName>
        <fullName evidence="1">Uncharacterized protein</fullName>
    </submittedName>
</protein>
<sequence>MSRFVPLVWQLTITASIFTSPYCPCLVIALVSYSEGGGYGFVPLVWQLTITASIFTSPYCPCLVIALVSYSEGGAPLFSISRVPAGAEAAKPVKICNSNDDCKLFPCTSSFGLCVNHLCTCQVADININDYHAPCRSSTDCRDTAEDCPWGKAVCHNGKCICIHMNPATSSDKSGSRLQNQND</sequence>
<proteinExistence type="predicted"/>
<evidence type="ECO:0000313" key="2">
    <source>
        <dbReference type="Proteomes" id="UP000507245"/>
    </source>
</evidence>
<dbReference type="Proteomes" id="UP000507245">
    <property type="component" value="Unassembled WGS sequence"/>
</dbReference>
<dbReference type="OrthoDB" id="1174188at2759"/>
<keyword evidence="2" id="KW-1185">Reference proteome</keyword>
<accession>A0A6J5W1M0</accession>
<reference evidence="2" key="1">
    <citation type="journal article" date="2020" name="Genome Biol.">
        <title>Gamete binning: chromosome-level and haplotype-resolved genome assembly enabled by high-throughput single-cell sequencing of gamete genomes.</title>
        <authorList>
            <person name="Campoy J.A."/>
            <person name="Sun H."/>
            <person name="Goel M."/>
            <person name="Jiao W.-B."/>
            <person name="Folz-Donahue K."/>
            <person name="Wang N."/>
            <person name="Rubio M."/>
            <person name="Liu C."/>
            <person name="Kukat C."/>
            <person name="Ruiz D."/>
            <person name="Huettel B."/>
            <person name="Schneeberger K."/>
        </authorList>
    </citation>
    <scope>NUCLEOTIDE SEQUENCE [LARGE SCALE GENOMIC DNA]</scope>
    <source>
        <strain evidence="2">cv. Rojo Pasion</strain>
    </source>
</reference>
<name>A0A6J5W1M0_PRUAR</name>
<gene>
    <name evidence="1" type="ORF">ORAREDHAP_LOCUS6834</name>
</gene>
<dbReference type="EMBL" id="CAEKKB010000001">
    <property type="protein sequence ID" value="CAB4295470.1"/>
    <property type="molecule type" value="Genomic_DNA"/>
</dbReference>
<dbReference type="AlphaFoldDB" id="A0A6J5W1M0"/>
<evidence type="ECO:0000313" key="1">
    <source>
        <dbReference type="EMBL" id="CAB4295470.1"/>
    </source>
</evidence>